<sequence length="520" mass="58838">MTANKTINNSTNNSENNKRIAKNTAMLYIRMLFTMAVSLYTSRVVLNTLGVSDFGVYNVVGGVVLMFSFLNSAMTSGTQRFLSFELGRQDFEQQRRVFSMSINIHAIIALVVLFLAETIGLWFLNTQLIIPVERVNAANWVYQFSILSFMVTILNVPYNASIIAHEKMNIYAYVSIVEVTLKLLIVFMLQWLGFDKLKLYAALVFGVSLLIPTINIVYCIRKFKECIYYYFWDKSLFKTLMSYAGWNLWGNIASVTMNQGINILLNIFFGPVINAARGVAYSVNAAVNGFVGNFQMAMNPQIVKSYASGDRKYMFQLIFQGSKYSFFLLFTLSLPILIETDTILLWWLKTVPNYTALFCRLVLINTLIDCISGPLMTAAQASGKIKVYQTVVGGLLLFILPLSYLFLKLGFPPQTTLYVSISISIIALFSRLLIINKLINISLIAFLKQVLSPILMVSVVAVVSPLMVKIYINHEIIRFFTVCFISLLSVVLAVYYIGLKNEERLFVNSKLRMIAIKVKK</sequence>
<proteinExistence type="predicted"/>
<reference evidence="7 8" key="1">
    <citation type="submission" date="2023-04" db="EMBL/GenBank/DDBJ databases">
        <title>Draft genome sequence of acteroides sedimenti strain YN3PY1.</title>
        <authorList>
            <person name="Yoshida N."/>
        </authorList>
    </citation>
    <scope>NUCLEOTIDE SEQUENCE [LARGE SCALE GENOMIC DNA]</scope>
    <source>
        <strain evidence="7 8">YN3PY1</strain>
    </source>
</reference>
<evidence type="ECO:0000256" key="4">
    <source>
        <dbReference type="ARBA" id="ARBA00022989"/>
    </source>
</evidence>
<feature type="transmembrane region" description="Helical" evidence="6">
    <location>
        <begin position="476"/>
        <end position="497"/>
    </location>
</feature>
<evidence type="ECO:0000256" key="1">
    <source>
        <dbReference type="ARBA" id="ARBA00004651"/>
    </source>
</evidence>
<dbReference type="EMBL" id="AP028055">
    <property type="protein sequence ID" value="BEG97877.1"/>
    <property type="molecule type" value="Genomic_DNA"/>
</dbReference>
<feature type="transmembrane region" description="Helical" evidence="6">
    <location>
        <begin position="54"/>
        <end position="76"/>
    </location>
</feature>
<keyword evidence="4 6" id="KW-1133">Transmembrane helix</keyword>
<dbReference type="Proteomes" id="UP001496674">
    <property type="component" value="Chromosome"/>
</dbReference>
<evidence type="ECO:0000256" key="5">
    <source>
        <dbReference type="ARBA" id="ARBA00023136"/>
    </source>
</evidence>
<evidence type="ECO:0000256" key="6">
    <source>
        <dbReference type="SAM" id="Phobius"/>
    </source>
</evidence>
<evidence type="ECO:0000256" key="2">
    <source>
        <dbReference type="ARBA" id="ARBA00022475"/>
    </source>
</evidence>
<feature type="transmembrane region" description="Helical" evidence="6">
    <location>
        <begin position="418"/>
        <end position="438"/>
    </location>
</feature>
<feature type="transmembrane region" description="Helical" evidence="6">
    <location>
        <begin position="387"/>
        <end position="406"/>
    </location>
</feature>
<evidence type="ECO:0000313" key="7">
    <source>
        <dbReference type="EMBL" id="BEG97877.1"/>
    </source>
</evidence>
<keyword evidence="5 6" id="KW-0472">Membrane</keyword>
<evidence type="ECO:0008006" key="9">
    <source>
        <dbReference type="Google" id="ProtNLM"/>
    </source>
</evidence>
<name>A0ABM8I6X8_9BACE</name>
<dbReference type="PANTHER" id="PTHR30250:SF26">
    <property type="entry name" value="PSMA PROTEIN"/>
    <property type="match status" value="1"/>
</dbReference>
<evidence type="ECO:0000313" key="8">
    <source>
        <dbReference type="Proteomes" id="UP001496674"/>
    </source>
</evidence>
<feature type="transmembrane region" description="Helical" evidence="6">
    <location>
        <begin position="450"/>
        <end position="470"/>
    </location>
</feature>
<dbReference type="InterPro" id="IPR050833">
    <property type="entry name" value="Poly_Biosynth_Transport"/>
</dbReference>
<protein>
    <recommendedName>
        <fullName evidence="9">Lipopolysaccharide biosynthesis protein</fullName>
    </recommendedName>
</protein>
<dbReference type="RefSeq" id="WP_353332329.1">
    <property type="nucleotide sequence ID" value="NZ_AP028055.1"/>
</dbReference>
<organism evidence="7 8">
    <name type="scientific">Bacteroides sedimenti</name>
    <dbReference type="NCBI Taxonomy" id="2136147"/>
    <lineage>
        <taxon>Bacteria</taxon>
        <taxon>Pseudomonadati</taxon>
        <taxon>Bacteroidota</taxon>
        <taxon>Bacteroidia</taxon>
        <taxon>Bacteroidales</taxon>
        <taxon>Bacteroidaceae</taxon>
        <taxon>Bacteroides</taxon>
    </lineage>
</organism>
<keyword evidence="8" id="KW-1185">Reference proteome</keyword>
<feature type="transmembrane region" description="Helical" evidence="6">
    <location>
        <begin position="97"/>
        <end position="124"/>
    </location>
</feature>
<feature type="transmembrane region" description="Helical" evidence="6">
    <location>
        <begin position="140"/>
        <end position="158"/>
    </location>
</feature>
<feature type="transmembrane region" description="Helical" evidence="6">
    <location>
        <begin position="25"/>
        <end position="42"/>
    </location>
</feature>
<keyword evidence="3 6" id="KW-0812">Transmembrane</keyword>
<comment type="subcellular location">
    <subcellularLocation>
        <location evidence="1">Cell membrane</location>
        <topology evidence="1">Multi-pass membrane protein</topology>
    </subcellularLocation>
</comment>
<feature type="transmembrane region" description="Helical" evidence="6">
    <location>
        <begin position="170"/>
        <end position="193"/>
    </location>
</feature>
<keyword evidence="2" id="KW-1003">Cell membrane</keyword>
<feature type="transmembrane region" description="Helical" evidence="6">
    <location>
        <begin position="354"/>
        <end position="375"/>
    </location>
</feature>
<gene>
    <name evidence="7" type="ORF">BSYN_01420</name>
</gene>
<dbReference type="PANTHER" id="PTHR30250">
    <property type="entry name" value="PST FAMILY PREDICTED COLANIC ACID TRANSPORTER"/>
    <property type="match status" value="1"/>
</dbReference>
<feature type="transmembrane region" description="Helical" evidence="6">
    <location>
        <begin position="199"/>
        <end position="220"/>
    </location>
</feature>
<accession>A0ABM8I6X8</accession>
<feature type="transmembrane region" description="Helical" evidence="6">
    <location>
        <begin position="324"/>
        <end position="348"/>
    </location>
</feature>
<evidence type="ECO:0000256" key="3">
    <source>
        <dbReference type="ARBA" id="ARBA00022692"/>
    </source>
</evidence>